<dbReference type="EMBL" id="FNHH01000026">
    <property type="protein sequence ID" value="SDM86647.1"/>
    <property type="molecule type" value="Genomic_DNA"/>
</dbReference>
<feature type="transmembrane region" description="Helical" evidence="1">
    <location>
        <begin position="6"/>
        <end position="30"/>
    </location>
</feature>
<keyword evidence="1" id="KW-1133">Transmembrane helix</keyword>
<gene>
    <name evidence="2" type="ORF">SAMN05421813_12637</name>
</gene>
<evidence type="ECO:0000313" key="2">
    <source>
        <dbReference type="EMBL" id="SDM86647.1"/>
    </source>
</evidence>
<keyword evidence="3" id="KW-1185">Reference proteome</keyword>
<reference evidence="3" key="1">
    <citation type="submission" date="2016-10" db="EMBL/GenBank/DDBJ databases">
        <authorList>
            <person name="Varghese N."/>
            <person name="Submissions S."/>
        </authorList>
    </citation>
    <scope>NUCLEOTIDE SEQUENCE [LARGE SCALE GENOMIC DNA]</scope>
    <source>
        <strain evidence="3">DSM 24536</strain>
    </source>
</reference>
<dbReference type="AlphaFoldDB" id="A0A1G9WQJ4"/>
<evidence type="ECO:0000313" key="3">
    <source>
        <dbReference type="Proteomes" id="UP000199226"/>
    </source>
</evidence>
<dbReference type="Proteomes" id="UP000199226">
    <property type="component" value="Unassembled WGS sequence"/>
</dbReference>
<sequence>MTLNSANTVIINSFKFVTFMTILIIIFTILKRKHTKKTEREKLNGSFTKTY</sequence>
<keyword evidence="1" id="KW-0472">Membrane</keyword>
<name>A0A1G9WQJ4_9SPHI</name>
<protein>
    <submittedName>
        <fullName evidence="2">Uncharacterized protein</fullName>
    </submittedName>
</protein>
<proteinExistence type="predicted"/>
<accession>A0A1G9WQJ4</accession>
<dbReference type="STRING" id="990371.SAMN05421813_12637"/>
<keyword evidence="1" id="KW-0812">Transmembrane</keyword>
<evidence type="ECO:0000256" key="1">
    <source>
        <dbReference type="SAM" id="Phobius"/>
    </source>
</evidence>
<organism evidence="2 3">
    <name type="scientific">Daejeonella rubra</name>
    <dbReference type="NCBI Taxonomy" id="990371"/>
    <lineage>
        <taxon>Bacteria</taxon>
        <taxon>Pseudomonadati</taxon>
        <taxon>Bacteroidota</taxon>
        <taxon>Sphingobacteriia</taxon>
        <taxon>Sphingobacteriales</taxon>
        <taxon>Sphingobacteriaceae</taxon>
        <taxon>Daejeonella</taxon>
    </lineage>
</organism>